<sequence>MLDDESSNDDDDIEYKPFPRREEQLESIEPIKRQSIEPVILNEIVLNIYIKFDKDKQVEALIEELKKPNTNIPKGSNGQHVSTLRQYALESTCDAIDMSNQSVRLIYQPNLFTRRNDAFGPWNFNYLLTLLALDYQYDQSGQSQFPLVWKTCS</sequence>
<dbReference type="EMBL" id="CAJOBI010320892">
    <property type="protein sequence ID" value="CAF5184833.1"/>
    <property type="molecule type" value="Genomic_DNA"/>
</dbReference>
<evidence type="ECO:0000313" key="3">
    <source>
        <dbReference type="Proteomes" id="UP000676336"/>
    </source>
</evidence>
<dbReference type="AlphaFoldDB" id="A0A8S3HR48"/>
<evidence type="ECO:0000313" key="2">
    <source>
        <dbReference type="EMBL" id="CAF5184833.1"/>
    </source>
</evidence>
<gene>
    <name evidence="2" type="ORF">SMN809_LOCUS70147</name>
</gene>
<comment type="caution">
    <text evidence="2">The sequence shown here is derived from an EMBL/GenBank/DDBJ whole genome shotgun (WGS) entry which is preliminary data.</text>
</comment>
<feature type="compositionally biased region" description="Acidic residues" evidence="1">
    <location>
        <begin position="1"/>
        <end position="13"/>
    </location>
</feature>
<accession>A0A8S3HR48</accession>
<organism evidence="2 3">
    <name type="scientific">Rotaria magnacalcarata</name>
    <dbReference type="NCBI Taxonomy" id="392030"/>
    <lineage>
        <taxon>Eukaryota</taxon>
        <taxon>Metazoa</taxon>
        <taxon>Spiralia</taxon>
        <taxon>Gnathifera</taxon>
        <taxon>Rotifera</taxon>
        <taxon>Eurotatoria</taxon>
        <taxon>Bdelloidea</taxon>
        <taxon>Philodinida</taxon>
        <taxon>Philodinidae</taxon>
        <taxon>Rotaria</taxon>
    </lineage>
</organism>
<reference evidence="2" key="1">
    <citation type="submission" date="2021-02" db="EMBL/GenBank/DDBJ databases">
        <authorList>
            <person name="Nowell W R."/>
        </authorList>
    </citation>
    <scope>NUCLEOTIDE SEQUENCE</scope>
</reference>
<name>A0A8S3HR48_9BILA</name>
<proteinExistence type="predicted"/>
<feature type="region of interest" description="Disordered" evidence="1">
    <location>
        <begin position="1"/>
        <end position="21"/>
    </location>
</feature>
<feature type="non-terminal residue" evidence="2">
    <location>
        <position position="153"/>
    </location>
</feature>
<evidence type="ECO:0000256" key="1">
    <source>
        <dbReference type="SAM" id="MobiDB-lite"/>
    </source>
</evidence>
<dbReference type="Proteomes" id="UP000676336">
    <property type="component" value="Unassembled WGS sequence"/>
</dbReference>
<protein>
    <submittedName>
        <fullName evidence="2">Uncharacterized protein</fullName>
    </submittedName>
</protein>